<evidence type="ECO:0000256" key="1">
    <source>
        <dbReference type="SAM" id="MobiDB-lite"/>
    </source>
</evidence>
<protein>
    <submittedName>
        <fullName evidence="2">Stabilization protein</fullName>
    </submittedName>
</protein>
<reference evidence="2" key="1">
    <citation type="journal article" date="2021" name="Proc. Natl. Acad. Sci. U.S.A.">
        <title>A Catalog of Tens of Thousands of Viruses from Human Metagenomes Reveals Hidden Associations with Chronic Diseases.</title>
        <authorList>
            <person name="Tisza M.J."/>
            <person name="Buck C.B."/>
        </authorList>
    </citation>
    <scope>NUCLEOTIDE SEQUENCE</scope>
    <source>
        <strain evidence="2">CtEtC12</strain>
    </source>
</reference>
<evidence type="ECO:0000313" key="2">
    <source>
        <dbReference type="EMBL" id="DAG01144.1"/>
    </source>
</evidence>
<sequence>MRRSSPSSETRPPPGRTSQAHTAGSSTGSSGGGSVARIGSGTEKSIFRLNKWLGLNESPDGDTGLKTGEAARMRNFRITREQHLQLRPGYAPVCALAEAGENGAEHPVRGMWYGYVAGVRHLLCACNGHLWDVAPGAWTKVDLGTITDAQTFFFGFSKKVYLLTGTEYYCWSGVGQVQAVEGYIPTVATASQPMGGGTLLEGVNKLNGKRKQIFSPDGTSTEFYLVEKDIDEILSIEGTDISRINHLDSGKIVFASPPPKGVNTITVTWRKGYGDRAKVAGMRFAELYNGASDSRVFLYGDGTNEAVYSGLDNVGQPSAEYFPDLNVIAIDSANTPITAMIRHYDRLLVFKADSAHSVQYNTLTLADDSVAAAFYASPLNREIGCTAPGQARLVKNNPRTLFGSACYEWALTVGSTRDERNAKRLSDPVTATLKAFTMEHAVAFDDEEEQEYYVACGDEALVHNYANDTWYYYTNVPMACMEKVNGTLYFGTPDGRLMEFSRTYRNDNLSPIDARWESGSMAFDREWMRKYSSVVWVGIKPETQAVLYMTAESNIKSDYPVKVIASGLSNFTHASFAHWSFGTNRKPQVVRAKLKVKKATFYKLILYSNSASATATILSVDVQIRYTGNVK</sequence>
<feature type="compositionally biased region" description="Low complexity" evidence="1">
    <location>
        <begin position="1"/>
        <end position="10"/>
    </location>
</feature>
<name>A0A8S5V311_9CAUD</name>
<accession>A0A8S5V311</accession>
<proteinExistence type="predicted"/>
<dbReference type="EMBL" id="BK016187">
    <property type="protein sequence ID" value="DAG01144.1"/>
    <property type="molecule type" value="Genomic_DNA"/>
</dbReference>
<organism evidence="2">
    <name type="scientific">Myoviridae sp. ctEtC12</name>
    <dbReference type="NCBI Taxonomy" id="2825062"/>
    <lineage>
        <taxon>Viruses</taxon>
        <taxon>Duplodnaviria</taxon>
        <taxon>Heunggongvirae</taxon>
        <taxon>Uroviricota</taxon>
        <taxon>Caudoviricetes</taxon>
    </lineage>
</organism>
<feature type="region of interest" description="Disordered" evidence="1">
    <location>
        <begin position="1"/>
        <end position="37"/>
    </location>
</feature>